<feature type="domain" description="Amidohydrolase 3" evidence="3">
    <location>
        <begin position="345"/>
        <end position="426"/>
    </location>
</feature>
<dbReference type="SUPFAM" id="SSF51556">
    <property type="entry name" value="Metallo-dependent hydrolases"/>
    <property type="match status" value="1"/>
</dbReference>
<dbReference type="InterPro" id="IPR024403">
    <property type="entry name" value="DHOase_cat"/>
</dbReference>
<evidence type="ECO:0000256" key="2">
    <source>
        <dbReference type="ARBA" id="ARBA00022975"/>
    </source>
</evidence>
<evidence type="ECO:0000259" key="3">
    <source>
        <dbReference type="Pfam" id="PF07969"/>
    </source>
</evidence>
<reference evidence="5 6" key="1">
    <citation type="submission" date="2018-04" db="EMBL/GenBank/DDBJ databases">
        <title>Genomic Encyclopedia of Archaeal and Bacterial Type Strains, Phase II (KMG-II): from individual species to whole genera.</title>
        <authorList>
            <person name="Goeker M."/>
        </authorList>
    </citation>
    <scope>NUCLEOTIDE SEQUENCE [LARGE SCALE GENOMIC DNA]</scope>
    <source>
        <strain evidence="5 6">DSM 100977</strain>
    </source>
</reference>
<keyword evidence="2" id="KW-0665">Pyrimidine biosynthesis</keyword>
<dbReference type="Pfam" id="PF07969">
    <property type="entry name" value="Amidohydro_3"/>
    <property type="match status" value="1"/>
</dbReference>
<sequence>MSELVLTNARLIDPDAGTEAPGHLHIKDGRINEILAQDIDISAKFTAVNSLDCGGKVLAPGIIDIGVKVCEPGERHKESFRTAGRAAAAGGVTTMVTRPDTIPTVDTPETLEFAKRRGTVIAPLRIAPMAALTKDRQGREMVEMGFLMDAGAVAFSDGDNVVTDPKVLSRAMTYARSLGALVMGHPQDPGLSAGAAVTSGKFASLRGLPAVSPMAERMGLERDLALVEMTGVRYHADQLSTAASLPALERAKAAGLDVTAGVSIHHLTLNELDVGDYRTFFKVKPPLRSEDDRLAMVEAVASGLIDVVCSMHTPQDEESKRLPFEEAASGAVGLQTLLPAAMRLVHAGVDLPTLWRALSLNPAKRLGLEGGRLEEGAPADLVLFDPDAPFVLDRETLFSKSKNTPFDGQRMQGRVLRTFVGGTEVYARA</sequence>
<dbReference type="GO" id="GO:0006221">
    <property type="term" value="P:pyrimidine nucleotide biosynthetic process"/>
    <property type="evidence" value="ECO:0007669"/>
    <property type="project" value="UniProtKB-KW"/>
</dbReference>
<proteinExistence type="predicted"/>
<keyword evidence="1" id="KW-0862">Zinc</keyword>
<dbReference type="GO" id="GO:0046872">
    <property type="term" value="F:metal ion binding"/>
    <property type="evidence" value="ECO:0007669"/>
    <property type="project" value="InterPro"/>
</dbReference>
<dbReference type="Pfam" id="PF12890">
    <property type="entry name" value="DHOase"/>
    <property type="match status" value="1"/>
</dbReference>
<comment type="caution">
    <text evidence="5">The sequence shown here is derived from an EMBL/GenBank/DDBJ whole genome shotgun (WGS) entry which is preliminary data.</text>
</comment>
<dbReference type="RefSeq" id="WP_107847200.1">
    <property type="nucleotide sequence ID" value="NZ_QBKS01000002.1"/>
</dbReference>
<dbReference type="InterPro" id="IPR011059">
    <property type="entry name" value="Metal-dep_hydrolase_composite"/>
</dbReference>
<name>A0A2T6BFT3_9RHOB</name>
<dbReference type="Proteomes" id="UP000243978">
    <property type="component" value="Unassembled WGS sequence"/>
</dbReference>
<dbReference type="Gene3D" id="3.20.20.140">
    <property type="entry name" value="Metal-dependent hydrolases"/>
    <property type="match status" value="1"/>
</dbReference>
<dbReference type="InterPro" id="IPR032466">
    <property type="entry name" value="Metal_Hydrolase"/>
</dbReference>
<evidence type="ECO:0000313" key="5">
    <source>
        <dbReference type="EMBL" id="PTX54920.1"/>
    </source>
</evidence>
<dbReference type="OrthoDB" id="9803027at2"/>
<dbReference type="Gene3D" id="2.30.40.10">
    <property type="entry name" value="Urease, subunit C, domain 1"/>
    <property type="match status" value="1"/>
</dbReference>
<dbReference type="EMBL" id="QBKS01000002">
    <property type="protein sequence ID" value="PTX54920.1"/>
    <property type="molecule type" value="Genomic_DNA"/>
</dbReference>
<dbReference type="PANTHER" id="PTHR43668">
    <property type="entry name" value="ALLANTOINASE"/>
    <property type="match status" value="1"/>
</dbReference>
<accession>A0A2T6BFT3</accession>
<dbReference type="GO" id="GO:0006145">
    <property type="term" value="P:purine nucleobase catabolic process"/>
    <property type="evidence" value="ECO:0007669"/>
    <property type="project" value="TreeGrafter"/>
</dbReference>
<dbReference type="AlphaFoldDB" id="A0A2T6BFT3"/>
<gene>
    <name evidence="5" type="ORF">C8N43_3743</name>
</gene>
<evidence type="ECO:0000259" key="4">
    <source>
        <dbReference type="Pfam" id="PF12890"/>
    </source>
</evidence>
<dbReference type="CDD" id="cd01317">
    <property type="entry name" value="DHOase_IIa"/>
    <property type="match status" value="1"/>
</dbReference>
<dbReference type="NCBIfam" id="TIGR00857">
    <property type="entry name" value="pyrC_multi"/>
    <property type="match status" value="1"/>
</dbReference>
<dbReference type="SUPFAM" id="SSF51338">
    <property type="entry name" value="Composite domain of metallo-dependent hydrolases"/>
    <property type="match status" value="1"/>
</dbReference>
<dbReference type="PANTHER" id="PTHR43668:SF2">
    <property type="entry name" value="ALLANTOINASE"/>
    <property type="match status" value="1"/>
</dbReference>
<evidence type="ECO:0000313" key="6">
    <source>
        <dbReference type="Proteomes" id="UP000243978"/>
    </source>
</evidence>
<organism evidence="5 6">
    <name type="scientific">Litoreibacter ponti</name>
    <dbReference type="NCBI Taxonomy" id="1510457"/>
    <lineage>
        <taxon>Bacteria</taxon>
        <taxon>Pseudomonadati</taxon>
        <taxon>Pseudomonadota</taxon>
        <taxon>Alphaproteobacteria</taxon>
        <taxon>Rhodobacterales</taxon>
        <taxon>Roseobacteraceae</taxon>
        <taxon>Litoreibacter</taxon>
    </lineage>
</organism>
<dbReference type="InterPro" id="IPR013108">
    <property type="entry name" value="Amidohydro_3"/>
</dbReference>
<dbReference type="GO" id="GO:0004151">
    <property type="term" value="F:dihydroorotase activity"/>
    <property type="evidence" value="ECO:0007669"/>
    <property type="project" value="InterPro"/>
</dbReference>
<keyword evidence="6" id="KW-1185">Reference proteome</keyword>
<evidence type="ECO:0000256" key="1">
    <source>
        <dbReference type="ARBA" id="ARBA00022833"/>
    </source>
</evidence>
<dbReference type="GO" id="GO:0004038">
    <property type="term" value="F:allantoinase activity"/>
    <property type="evidence" value="ECO:0007669"/>
    <property type="project" value="TreeGrafter"/>
</dbReference>
<protein>
    <submittedName>
        <fullName evidence="5">Dihydroorotase</fullName>
    </submittedName>
</protein>
<dbReference type="InterPro" id="IPR050138">
    <property type="entry name" value="DHOase/Allantoinase_Hydrolase"/>
</dbReference>
<dbReference type="InterPro" id="IPR004722">
    <property type="entry name" value="DHOase"/>
</dbReference>
<dbReference type="GO" id="GO:0005737">
    <property type="term" value="C:cytoplasm"/>
    <property type="evidence" value="ECO:0007669"/>
    <property type="project" value="TreeGrafter"/>
</dbReference>
<feature type="domain" description="Dihydroorotase catalytic" evidence="4">
    <location>
        <begin position="55"/>
        <end position="241"/>
    </location>
</feature>